<protein>
    <recommendedName>
        <fullName evidence="4">Aromatic hydrocarbon degradation protein</fullName>
    </recommendedName>
</protein>
<gene>
    <name evidence="2" type="ORF">BST99_13395</name>
</gene>
<comment type="caution">
    <text evidence="2">The sequence shown here is derived from an EMBL/GenBank/DDBJ whole genome shotgun (WGS) entry which is preliminary data.</text>
</comment>
<dbReference type="EMBL" id="MQVX01000001">
    <property type="protein sequence ID" value="PQJ16580.1"/>
    <property type="molecule type" value="Genomic_DNA"/>
</dbReference>
<accession>A0A2S7T9H0</accession>
<feature type="signal peptide" evidence="1">
    <location>
        <begin position="1"/>
        <end position="19"/>
    </location>
</feature>
<dbReference type="Proteomes" id="UP000239366">
    <property type="component" value="Unassembled WGS sequence"/>
</dbReference>
<dbReference type="SUPFAM" id="SSF56935">
    <property type="entry name" value="Porins"/>
    <property type="match status" value="1"/>
</dbReference>
<feature type="chain" id="PRO_5015770825" description="Aromatic hydrocarbon degradation protein" evidence="1">
    <location>
        <begin position="20"/>
        <end position="427"/>
    </location>
</feature>
<keyword evidence="1" id="KW-0732">Signal</keyword>
<evidence type="ECO:0000256" key="1">
    <source>
        <dbReference type="SAM" id="SignalP"/>
    </source>
</evidence>
<reference evidence="3" key="1">
    <citation type="submission" date="2016-11" db="EMBL/GenBank/DDBJ databases">
        <title>Trade-off between light-utilization and light-protection in marine flavobacteria.</title>
        <authorList>
            <person name="Kumagai Y."/>
            <person name="Yoshizawa S."/>
            <person name="Kogure K."/>
        </authorList>
    </citation>
    <scope>NUCLEOTIDE SEQUENCE [LARGE SCALE GENOMIC DNA]</scope>
    <source>
        <strain evidence="3">SG-18</strain>
    </source>
</reference>
<dbReference type="RefSeq" id="WP_105002249.1">
    <property type="nucleotide sequence ID" value="NZ_MQVX01000001.1"/>
</dbReference>
<organism evidence="2 3">
    <name type="scientific">Aureicoccus marinus</name>
    <dbReference type="NCBI Taxonomy" id="754435"/>
    <lineage>
        <taxon>Bacteria</taxon>
        <taxon>Pseudomonadati</taxon>
        <taxon>Bacteroidota</taxon>
        <taxon>Flavobacteriia</taxon>
        <taxon>Flavobacteriales</taxon>
        <taxon>Flavobacteriaceae</taxon>
        <taxon>Aureicoccus</taxon>
    </lineage>
</organism>
<evidence type="ECO:0000313" key="3">
    <source>
        <dbReference type="Proteomes" id="UP000239366"/>
    </source>
</evidence>
<dbReference type="OrthoDB" id="1491239at2"/>
<dbReference type="AlphaFoldDB" id="A0A2S7T9H0"/>
<evidence type="ECO:0008006" key="4">
    <source>
        <dbReference type="Google" id="ProtNLM"/>
    </source>
</evidence>
<sequence>MLKRFLSALFCVLSFALYAQNGSISPYSSFGIGEVRGQATVENQSMGGLAMFTDSIHVNFQNPAAYGNLRVTNYAIGISSRNFTLKANGADNQRVAVTSLDYLSVGFPVSRKVAVGFGLQPLSSVGYNLQQETVNMDNDTVVNAFDGAGGISRVFLSAGYQPIPNLNVGASVRYNFGEITNDRIQSVQDVQFGTLDERTSNVNGFDFNYAVTYTPMILKNRYRLHSYMGVDTQVNLNSENTQRIGSFSLVNGSEIEVIDVDLAAQGLARTTVTLPTTLSVGLGLGVDKQWFGGLEIRSQDYSDFQNTFLRVENVEYGQASTVILGGYYIPDYNALSGIYNRIVYRAGVRFDKTGLSVNGEEINNFSISLGMGIPMGGSITDRFSNLNLGIEFGNRGTTAAQLVKENYFGIKIGLSLNDRWFIKRVIN</sequence>
<proteinExistence type="predicted"/>
<name>A0A2S7T9H0_9FLAO</name>
<dbReference type="Gene3D" id="2.40.160.60">
    <property type="entry name" value="Outer membrane protein transport protein (OMPP1/FadL/TodX)"/>
    <property type="match status" value="1"/>
</dbReference>
<keyword evidence="3" id="KW-1185">Reference proteome</keyword>
<evidence type="ECO:0000313" key="2">
    <source>
        <dbReference type="EMBL" id="PQJ16580.1"/>
    </source>
</evidence>